<name>A0A0H3ZQM4_9VIBR</name>
<reference evidence="1" key="1">
    <citation type="journal article" date="2015" name="MBio">
        <title>Eco-Evolutionary Dynamics of Episomes among Ecologically Cohesive Bacterial Populations.</title>
        <authorList>
            <person name="Xue H."/>
            <person name="Cordero O.X."/>
            <person name="Camas F.M."/>
            <person name="Trimble W."/>
            <person name="Meyer F."/>
            <person name="Guglielmini J."/>
            <person name="Rocha E.P."/>
            <person name="Polz M.F."/>
        </authorList>
    </citation>
    <scope>NUCLEOTIDE SEQUENCE</scope>
    <source>
        <strain evidence="1">1F_253</strain>
    </source>
</reference>
<proteinExistence type="predicted"/>
<accession>A0A0H3ZQM4</accession>
<dbReference type="EMBL" id="KP795606">
    <property type="protein sequence ID" value="AKN38663.1"/>
    <property type="molecule type" value="Genomic_DNA"/>
</dbReference>
<dbReference type="AlphaFoldDB" id="A0A0H3ZQM4"/>
<organism evidence="1">
    <name type="scientific">Vibrio tasmaniensis</name>
    <dbReference type="NCBI Taxonomy" id="212663"/>
    <lineage>
        <taxon>Bacteria</taxon>
        <taxon>Pseudomonadati</taxon>
        <taxon>Pseudomonadota</taxon>
        <taxon>Gammaproteobacteria</taxon>
        <taxon>Vibrionales</taxon>
        <taxon>Vibrionaceae</taxon>
        <taxon>Vibrio</taxon>
    </lineage>
</organism>
<sequence>MPLRSTQNLFTECFFPSLKKSKKAEHTKYDVWHLKSGVHYSYYVKSTSLLSETALRTPQTLLAKILDT</sequence>
<protein>
    <submittedName>
        <fullName evidence="1">Uncharacterized protein</fullName>
    </submittedName>
</protein>
<evidence type="ECO:0000313" key="1">
    <source>
        <dbReference type="EMBL" id="AKN38663.1"/>
    </source>
</evidence>